<accession>A0A8J7Q726</accession>
<dbReference type="RefSeq" id="WP_207861745.1">
    <property type="nucleotide sequence ID" value="NZ_JAFREP010000027.1"/>
</dbReference>
<organism evidence="4 5">
    <name type="scientific">Acanthopleuribacter pedis</name>
    <dbReference type="NCBI Taxonomy" id="442870"/>
    <lineage>
        <taxon>Bacteria</taxon>
        <taxon>Pseudomonadati</taxon>
        <taxon>Acidobacteriota</taxon>
        <taxon>Holophagae</taxon>
        <taxon>Acanthopleuribacterales</taxon>
        <taxon>Acanthopleuribacteraceae</taxon>
        <taxon>Acanthopleuribacter</taxon>
    </lineage>
</organism>
<dbReference type="AlphaFoldDB" id="A0A8J7Q726"/>
<dbReference type="Gene3D" id="3.40.50.2300">
    <property type="match status" value="3"/>
</dbReference>
<dbReference type="PROSITE" id="PS50110">
    <property type="entry name" value="RESPONSE_REGULATORY"/>
    <property type="match status" value="2"/>
</dbReference>
<dbReference type="PANTHER" id="PTHR44591">
    <property type="entry name" value="STRESS RESPONSE REGULATOR PROTEIN 1"/>
    <property type="match status" value="1"/>
</dbReference>
<feature type="modified residue" description="4-aspartylphosphate" evidence="2">
    <location>
        <position position="326"/>
    </location>
</feature>
<dbReference type="PANTHER" id="PTHR44591:SF3">
    <property type="entry name" value="RESPONSE REGULATORY DOMAIN-CONTAINING PROTEIN"/>
    <property type="match status" value="1"/>
</dbReference>
<evidence type="ECO:0000256" key="1">
    <source>
        <dbReference type="ARBA" id="ARBA00022553"/>
    </source>
</evidence>
<name>A0A8J7Q726_9BACT</name>
<dbReference type="SUPFAM" id="SSF52172">
    <property type="entry name" value="CheY-like"/>
    <property type="match status" value="2"/>
</dbReference>
<dbReference type="EMBL" id="JAFREP010000027">
    <property type="protein sequence ID" value="MBO1321772.1"/>
    <property type="molecule type" value="Genomic_DNA"/>
</dbReference>
<comment type="caution">
    <text evidence="2">Lacks conserved residue(s) required for the propagation of feature annotation.</text>
</comment>
<evidence type="ECO:0000256" key="2">
    <source>
        <dbReference type="PROSITE-ProRule" id="PRU00169"/>
    </source>
</evidence>
<evidence type="ECO:0000313" key="4">
    <source>
        <dbReference type="EMBL" id="MBO1321772.1"/>
    </source>
</evidence>
<evidence type="ECO:0000313" key="5">
    <source>
        <dbReference type="Proteomes" id="UP000664417"/>
    </source>
</evidence>
<protein>
    <recommendedName>
        <fullName evidence="3">Response regulatory domain-containing protein</fullName>
    </recommendedName>
</protein>
<dbReference type="InterPro" id="IPR001789">
    <property type="entry name" value="Sig_transdc_resp-reg_receiver"/>
</dbReference>
<dbReference type="InterPro" id="IPR011006">
    <property type="entry name" value="CheY-like_superfamily"/>
</dbReference>
<keyword evidence="1 2" id="KW-0597">Phosphoprotein</keyword>
<keyword evidence="5" id="KW-1185">Reference proteome</keyword>
<dbReference type="InterPro" id="IPR050595">
    <property type="entry name" value="Bact_response_regulator"/>
</dbReference>
<evidence type="ECO:0000259" key="3">
    <source>
        <dbReference type="PROSITE" id="PS50110"/>
    </source>
</evidence>
<feature type="domain" description="Response regulatory" evidence="3">
    <location>
        <begin position="434"/>
        <end position="550"/>
    </location>
</feature>
<dbReference type="Proteomes" id="UP000664417">
    <property type="component" value="Unassembled WGS sequence"/>
</dbReference>
<feature type="domain" description="Response regulatory" evidence="3">
    <location>
        <begin position="277"/>
        <end position="393"/>
    </location>
</feature>
<proteinExistence type="predicted"/>
<gene>
    <name evidence="4" type="ORF">J3U88_25055</name>
</gene>
<comment type="caution">
    <text evidence="4">The sequence shown here is derived from an EMBL/GenBank/DDBJ whole genome shotgun (WGS) entry which is preliminary data.</text>
</comment>
<sequence>MKKHPHPKVRSHHELSHVMQTMIAGTQKANLFIEGKKIRGSLLEFNETCLFFQFPKLFQLKFRNIAATHIKVSFFVEGKIYYSLSKVLGFGKFAGEEAIRLKFPGYLSIDDEYGLADVYTESKIPLVFTSFDDGQKRKGSMVNFGKKGIDFVAADGGEAVHKSLSVGTEVAFHFELRPNQETVCKAKVLYIHEDEGIAGAGFLDFPKDEAEEKSVSEWILQCRRLQKLNANHFVLPGSREAKKIEKLAARAAGNTEEEDEKMPKEDNRPVLFPGDPKVLIVSDNFDRVVKLGRALKKDFGILKNNGELNDVVNVCKFLKPSMLLIDEQYRVGHGFELCSRFSKSPRADLPVIMVGTEKDREEKENRAMREGAAGFLVIDPLNNEQFLQRVRENFELFVGPLNAAKAKAKPKEKPKKKTIEVHDFEPVRNQGPKPILICTPDEDLLERCAITLEAKHGILRTRGIPKKIQAIVSEHKPALILLHEQLDHRDGFETCDQLMKAGITETPMLIIGSGKDLRVKQNKALQCGAVDYLVTDPYDGILVQQKVTETLALFCAEENPPVESHQPDLTQDYPDTKWREGQSYVLFGSENRPLLEKIGHALGDHTGILFSKGPLGNIEMLAQLYDTTLIVLDEKMGSVTGFDIAKRLTSGPLEEIPVVIMGKSNDLKKMKNLAVREGALEYLPYEPFVKDLFLGQIRDVLSMFR</sequence>
<reference evidence="4" key="1">
    <citation type="submission" date="2021-03" db="EMBL/GenBank/DDBJ databases">
        <authorList>
            <person name="Wang G."/>
        </authorList>
    </citation>
    <scope>NUCLEOTIDE SEQUENCE</scope>
    <source>
        <strain evidence="4">KCTC 12899</strain>
    </source>
</reference>
<dbReference type="GO" id="GO:0000160">
    <property type="term" value="P:phosphorelay signal transduction system"/>
    <property type="evidence" value="ECO:0007669"/>
    <property type="project" value="InterPro"/>
</dbReference>